<dbReference type="OrthoDB" id="9800174at2"/>
<name>A0A224VAZ1_9LACO</name>
<keyword evidence="4" id="KW-1185">Reference proteome</keyword>
<accession>A0A224VAZ1</accession>
<dbReference type="Proteomes" id="UP000294668">
    <property type="component" value="Unassembled WGS sequence"/>
</dbReference>
<proteinExistence type="predicted"/>
<evidence type="ECO:0000313" key="1">
    <source>
        <dbReference type="EMBL" id="GAW70949.1"/>
    </source>
</evidence>
<dbReference type="EMBL" id="PUFL01000063">
    <property type="protein sequence ID" value="TDG90670.1"/>
    <property type="molecule type" value="Genomic_DNA"/>
</dbReference>
<comment type="caution">
    <text evidence="1">The sequence shown here is derived from an EMBL/GenBank/DDBJ whole genome shotgun (WGS) entry which is preliminary data.</text>
</comment>
<dbReference type="RefSeq" id="WP_057962679.1">
    <property type="nucleotide sequence ID" value="NZ_BAAAXO010000031.1"/>
</dbReference>
<organism evidence="1 3">
    <name type="scientific">Lentilactobacillus parakefiri</name>
    <dbReference type="NCBI Taxonomy" id="152332"/>
    <lineage>
        <taxon>Bacteria</taxon>
        <taxon>Bacillati</taxon>
        <taxon>Bacillota</taxon>
        <taxon>Bacilli</taxon>
        <taxon>Lactobacillales</taxon>
        <taxon>Lactobacillaceae</taxon>
        <taxon>Lentilactobacillus</taxon>
    </lineage>
</organism>
<gene>
    <name evidence="2" type="ORF">C5L28_000385</name>
    <name evidence="1" type="ORF">LPKJCM_00018</name>
</gene>
<evidence type="ECO:0000313" key="3">
    <source>
        <dbReference type="Proteomes" id="UP000214739"/>
    </source>
</evidence>
<evidence type="ECO:0000313" key="2">
    <source>
        <dbReference type="EMBL" id="TDG90670.1"/>
    </source>
</evidence>
<protein>
    <submittedName>
        <fullName evidence="1">Uncharacterized protein</fullName>
    </submittedName>
</protein>
<evidence type="ECO:0000313" key="4">
    <source>
        <dbReference type="Proteomes" id="UP000294668"/>
    </source>
</evidence>
<dbReference type="EMBL" id="BDGB01000002">
    <property type="protein sequence ID" value="GAW70949.1"/>
    <property type="molecule type" value="Genomic_DNA"/>
</dbReference>
<sequence length="101" mass="11625">MSFNFDLNKIKNSKVKLSDSDIKDLRHLYNDDSLNWEPPFTMDGFYFLDPTVNMFDDSWNLVKDDVKTISFQFDVSQEDMKVNVTNGSLKFVANKDGSIAA</sequence>
<dbReference type="AlphaFoldDB" id="A0A224VAZ1"/>
<reference evidence="2" key="3">
    <citation type="submission" date="2019-02" db="EMBL/GenBank/DDBJ databases">
        <authorList>
            <person name="Buron G."/>
            <person name="Chaylann A."/>
            <person name="Dolejs I."/>
            <person name="Forster J."/>
            <person name="Miks M.H."/>
        </authorList>
    </citation>
    <scope>NUCLEOTIDE SEQUENCE</scope>
    <source>
        <strain evidence="2">DSM 10551</strain>
    </source>
</reference>
<reference evidence="1 3" key="1">
    <citation type="journal article" date="2017" name="Biosci Microbiota Food Health">
        <title>Genomic characterization reconfirms the taxonomic status of Lactobacillus parakefiri.</title>
        <authorList>
            <person name="Tanizawa Y."/>
            <person name="Kobayashi H."/>
            <person name="Kaminuma E."/>
            <person name="Sakamoto M."/>
            <person name="Ohkuma M."/>
            <person name="Nakamura Y."/>
            <person name="Arita M."/>
            <person name="Tohno M."/>
        </authorList>
    </citation>
    <scope>NUCLEOTIDE SEQUENCE [LARGE SCALE GENOMIC DNA]</scope>
    <source>
        <strain evidence="1 3">JCM 8573</strain>
    </source>
</reference>
<reference evidence="2 4" key="2">
    <citation type="journal article" date="2019" name="Appl. Microbiol. Biotechnol.">
        <title>Uncovering carbohydrate metabolism through a genotype-phenotype association study of 56 lactic acid bacteria genomes.</title>
        <authorList>
            <person name="Buron-Moles G."/>
            <person name="Chailyan A."/>
            <person name="Dolejs I."/>
            <person name="Forster J."/>
            <person name="Miks M.H."/>
        </authorList>
    </citation>
    <scope>NUCLEOTIDE SEQUENCE [LARGE SCALE GENOMIC DNA]</scope>
    <source>
        <strain evidence="2 4">DSM 10551</strain>
    </source>
</reference>
<dbReference type="Proteomes" id="UP000214739">
    <property type="component" value="Unassembled WGS sequence"/>
</dbReference>